<dbReference type="Gene3D" id="1.10.3720.10">
    <property type="entry name" value="MetI-like"/>
    <property type="match status" value="1"/>
</dbReference>
<dbReference type="Proteomes" id="UP000721844">
    <property type="component" value="Unassembled WGS sequence"/>
</dbReference>
<evidence type="ECO:0000313" key="10">
    <source>
        <dbReference type="Proteomes" id="UP000721844"/>
    </source>
</evidence>
<proteinExistence type="inferred from homology"/>
<accession>A0A963Z3Y1</accession>
<keyword evidence="10" id="KW-1185">Reference proteome</keyword>
<dbReference type="PROSITE" id="PS50928">
    <property type="entry name" value="ABC_TM1"/>
    <property type="match status" value="1"/>
</dbReference>
<keyword evidence="2 7" id="KW-0813">Transport</keyword>
<comment type="subcellular location">
    <subcellularLocation>
        <location evidence="1 7">Cell membrane</location>
        <topology evidence="1 7">Multi-pass membrane protein</topology>
    </subcellularLocation>
</comment>
<dbReference type="Pfam" id="PF19300">
    <property type="entry name" value="BPD_transp_1_N"/>
    <property type="match status" value="1"/>
</dbReference>
<dbReference type="InterPro" id="IPR045621">
    <property type="entry name" value="BPD_transp_1_N"/>
</dbReference>
<keyword evidence="3" id="KW-1003">Cell membrane</keyword>
<dbReference type="PANTHER" id="PTHR43163">
    <property type="entry name" value="DIPEPTIDE TRANSPORT SYSTEM PERMEASE PROTEIN DPPB-RELATED"/>
    <property type="match status" value="1"/>
</dbReference>
<dbReference type="SUPFAM" id="SSF161098">
    <property type="entry name" value="MetI-like"/>
    <property type="match status" value="1"/>
</dbReference>
<dbReference type="InterPro" id="IPR000515">
    <property type="entry name" value="MetI-like"/>
</dbReference>
<protein>
    <submittedName>
        <fullName evidence="9">ABC transporter permease</fullName>
    </submittedName>
</protein>
<feature type="domain" description="ABC transmembrane type-1" evidence="8">
    <location>
        <begin position="119"/>
        <end position="325"/>
    </location>
</feature>
<evidence type="ECO:0000256" key="2">
    <source>
        <dbReference type="ARBA" id="ARBA00022448"/>
    </source>
</evidence>
<evidence type="ECO:0000259" key="8">
    <source>
        <dbReference type="PROSITE" id="PS50928"/>
    </source>
</evidence>
<dbReference type="Pfam" id="PF00528">
    <property type="entry name" value="BPD_transp_1"/>
    <property type="match status" value="1"/>
</dbReference>
<feature type="transmembrane region" description="Helical" evidence="7">
    <location>
        <begin position="312"/>
        <end position="332"/>
    </location>
</feature>
<feature type="transmembrane region" description="Helical" evidence="7">
    <location>
        <begin position="203"/>
        <end position="222"/>
    </location>
</feature>
<dbReference type="GO" id="GO:0055085">
    <property type="term" value="P:transmembrane transport"/>
    <property type="evidence" value="ECO:0007669"/>
    <property type="project" value="InterPro"/>
</dbReference>
<evidence type="ECO:0000256" key="6">
    <source>
        <dbReference type="ARBA" id="ARBA00023136"/>
    </source>
</evidence>
<keyword evidence="5 7" id="KW-1133">Transmembrane helix</keyword>
<evidence type="ECO:0000256" key="1">
    <source>
        <dbReference type="ARBA" id="ARBA00004651"/>
    </source>
</evidence>
<dbReference type="GO" id="GO:0005886">
    <property type="term" value="C:plasma membrane"/>
    <property type="evidence" value="ECO:0007669"/>
    <property type="project" value="UniProtKB-SubCell"/>
</dbReference>
<evidence type="ECO:0000256" key="4">
    <source>
        <dbReference type="ARBA" id="ARBA00022692"/>
    </source>
</evidence>
<reference evidence="9 10" key="1">
    <citation type="journal article" date="2021" name="Microorganisms">
        <title>Acidisoma silvae sp. nov. and Acidisomacellulosilytica sp. nov., Two Acidophilic Bacteria Isolated from Decaying Wood, Hydrolyzing Cellulose and Producing Poly-3-hydroxybutyrate.</title>
        <authorList>
            <person name="Mieszkin S."/>
            <person name="Pouder E."/>
            <person name="Uroz S."/>
            <person name="Simon-Colin C."/>
            <person name="Alain K."/>
        </authorList>
    </citation>
    <scope>NUCLEOTIDE SEQUENCE [LARGE SCALE GENOMIC DNA]</scope>
    <source>
        <strain evidence="9 10">HW T5.17</strain>
    </source>
</reference>
<sequence length="341" mass="36173">MPDMAEAVRAAPWQGGWGWISGGTIGAMLVRRIALGLVTLLLVSLVVFGATQLLPGDVAVAILGRTATPARVAALRAALHLDRSPMAQYGLWLLGLFQGNLGRSLVTNTPVAQDIAGRLHNSAILVSLTAIISLPIAVVAGIAAAHRHDKATDHALSAVALSLSALPEFVVGIALIVLSSLVIPHWLPMVSLVRPGHSPLETPRILVLPLLTLTLIVFPYVFRMMRGSMIDVLESDYIEMARLKGVARHRLLLVHALPSALPPTIQAIALTLAYLAGGIVVVEYVFGYTGIGAGIVQAVVSRDLPEIQDFTLILAGIYVLLNIVADTCTLALTPKLRTGRR</sequence>
<comment type="caution">
    <text evidence="9">The sequence shown here is derived from an EMBL/GenBank/DDBJ whole genome shotgun (WGS) entry which is preliminary data.</text>
</comment>
<dbReference type="EMBL" id="JAESVA010000006">
    <property type="protein sequence ID" value="MCB8882159.1"/>
    <property type="molecule type" value="Genomic_DNA"/>
</dbReference>
<comment type="similarity">
    <text evidence="7">Belongs to the binding-protein-dependent transport system permease family.</text>
</comment>
<evidence type="ECO:0000256" key="7">
    <source>
        <dbReference type="RuleBase" id="RU363032"/>
    </source>
</evidence>
<feature type="transmembrane region" description="Helical" evidence="7">
    <location>
        <begin position="123"/>
        <end position="144"/>
    </location>
</feature>
<dbReference type="PANTHER" id="PTHR43163:SF3">
    <property type="entry name" value="PEPTIDE ABC TRANSPORTER PERMEASE PROTEIN"/>
    <property type="match status" value="1"/>
</dbReference>
<feature type="transmembrane region" description="Helical" evidence="7">
    <location>
        <begin position="156"/>
        <end position="183"/>
    </location>
</feature>
<feature type="transmembrane region" description="Helical" evidence="7">
    <location>
        <begin position="272"/>
        <end position="300"/>
    </location>
</feature>
<feature type="transmembrane region" description="Helical" evidence="7">
    <location>
        <begin position="33"/>
        <end position="54"/>
    </location>
</feature>
<name>A0A963Z3Y1_9PROT</name>
<dbReference type="InterPro" id="IPR035906">
    <property type="entry name" value="MetI-like_sf"/>
</dbReference>
<keyword evidence="6 7" id="KW-0472">Membrane</keyword>
<gene>
    <name evidence="9" type="ORF">ACELLULO517_18075</name>
</gene>
<evidence type="ECO:0000256" key="5">
    <source>
        <dbReference type="ARBA" id="ARBA00022989"/>
    </source>
</evidence>
<organism evidence="9 10">
    <name type="scientific">Acidisoma cellulosilyticum</name>
    <dbReference type="NCBI Taxonomy" id="2802395"/>
    <lineage>
        <taxon>Bacteria</taxon>
        <taxon>Pseudomonadati</taxon>
        <taxon>Pseudomonadota</taxon>
        <taxon>Alphaproteobacteria</taxon>
        <taxon>Acetobacterales</taxon>
        <taxon>Acidocellaceae</taxon>
        <taxon>Acidisoma</taxon>
    </lineage>
</organism>
<evidence type="ECO:0000313" key="9">
    <source>
        <dbReference type="EMBL" id="MCB8882159.1"/>
    </source>
</evidence>
<evidence type="ECO:0000256" key="3">
    <source>
        <dbReference type="ARBA" id="ARBA00022475"/>
    </source>
</evidence>
<keyword evidence="4 7" id="KW-0812">Transmembrane</keyword>
<dbReference type="CDD" id="cd06261">
    <property type="entry name" value="TM_PBP2"/>
    <property type="match status" value="1"/>
</dbReference>
<dbReference type="AlphaFoldDB" id="A0A963Z3Y1"/>